<comment type="caution">
    <text evidence="1">The sequence shown here is derived from an EMBL/GenBank/DDBJ whole genome shotgun (WGS) entry which is preliminary data.</text>
</comment>
<reference evidence="1" key="1">
    <citation type="journal article" date="2021" name="New Phytol.">
        <title>Evolutionary innovations through gain and loss of genes in the ectomycorrhizal Boletales.</title>
        <authorList>
            <person name="Wu G."/>
            <person name="Miyauchi S."/>
            <person name="Morin E."/>
            <person name="Kuo A."/>
            <person name="Drula E."/>
            <person name="Varga T."/>
            <person name="Kohler A."/>
            <person name="Feng B."/>
            <person name="Cao Y."/>
            <person name="Lipzen A."/>
            <person name="Daum C."/>
            <person name="Hundley H."/>
            <person name="Pangilinan J."/>
            <person name="Johnson J."/>
            <person name="Barry K."/>
            <person name="LaButti K."/>
            <person name="Ng V."/>
            <person name="Ahrendt S."/>
            <person name="Min B."/>
            <person name="Choi I.G."/>
            <person name="Park H."/>
            <person name="Plett J.M."/>
            <person name="Magnuson J."/>
            <person name="Spatafora J.W."/>
            <person name="Nagy L.G."/>
            <person name="Henrissat B."/>
            <person name="Grigoriev I.V."/>
            <person name="Yang Z.L."/>
            <person name="Xu J."/>
            <person name="Martin F.M."/>
        </authorList>
    </citation>
    <scope>NUCLEOTIDE SEQUENCE</scope>
    <source>
        <strain evidence="1">KUC20120723A-06</strain>
    </source>
</reference>
<protein>
    <submittedName>
        <fullName evidence="1">Uncharacterized protein</fullName>
    </submittedName>
</protein>
<evidence type="ECO:0000313" key="1">
    <source>
        <dbReference type="EMBL" id="KAH7927794.1"/>
    </source>
</evidence>
<dbReference type="EMBL" id="MU266361">
    <property type="protein sequence ID" value="KAH7927794.1"/>
    <property type="molecule type" value="Genomic_DNA"/>
</dbReference>
<gene>
    <name evidence="1" type="ORF">BV22DRAFT_1193356</name>
</gene>
<sequence>MAQHELQSGIYLLTSLSLSDGFVGRDEKEDFSLQPKKVESLPPGLRGQRASWIVEALGKGRYKLKAGGAPTGEIDHKVFAFLKEEQKGEDWIVKHRVFPGQDTAYTIERADERSGWVLPEKEPYTQANLGVEIRPLIVQPSEPPRYPPNQLWKFIRIDRE</sequence>
<evidence type="ECO:0000313" key="2">
    <source>
        <dbReference type="Proteomes" id="UP000790709"/>
    </source>
</evidence>
<dbReference type="Proteomes" id="UP000790709">
    <property type="component" value="Unassembled WGS sequence"/>
</dbReference>
<proteinExistence type="predicted"/>
<name>A0ACB8BQ75_9AGAM</name>
<organism evidence="1 2">
    <name type="scientific">Leucogyrophana mollusca</name>
    <dbReference type="NCBI Taxonomy" id="85980"/>
    <lineage>
        <taxon>Eukaryota</taxon>
        <taxon>Fungi</taxon>
        <taxon>Dikarya</taxon>
        <taxon>Basidiomycota</taxon>
        <taxon>Agaricomycotina</taxon>
        <taxon>Agaricomycetes</taxon>
        <taxon>Agaricomycetidae</taxon>
        <taxon>Boletales</taxon>
        <taxon>Boletales incertae sedis</taxon>
        <taxon>Leucogyrophana</taxon>
    </lineage>
</organism>
<accession>A0ACB8BQ75</accession>
<keyword evidence="2" id="KW-1185">Reference proteome</keyword>